<gene>
    <name evidence="7" type="ORF">PO878_12130</name>
</gene>
<dbReference type="InterPro" id="IPR020476">
    <property type="entry name" value="Nudix_hydrolase"/>
</dbReference>
<dbReference type="InterPro" id="IPR020084">
    <property type="entry name" value="NUDIX_hydrolase_CS"/>
</dbReference>
<dbReference type="EMBL" id="CP116942">
    <property type="protein sequence ID" value="WCO65247.1"/>
    <property type="molecule type" value="Genomic_DNA"/>
</dbReference>
<accession>A0AAE9Y3E4</accession>
<evidence type="ECO:0000256" key="3">
    <source>
        <dbReference type="ARBA" id="ARBA00022801"/>
    </source>
</evidence>
<protein>
    <submittedName>
        <fullName evidence="7">NUDIX hydrolase</fullName>
    </submittedName>
</protein>
<dbReference type="Proteomes" id="UP001216390">
    <property type="component" value="Chromosome"/>
</dbReference>
<comment type="cofactor">
    <cofactor evidence="1">
        <name>Mg(2+)</name>
        <dbReference type="ChEBI" id="CHEBI:18420"/>
    </cofactor>
</comment>
<reference evidence="7" key="1">
    <citation type="submission" date="2023-01" db="EMBL/GenBank/DDBJ databases">
        <title>The diversity of Class Acidimicrobiia in South China Sea sediment environments and the proposal of Iamia marina sp. nov., a novel species of the genus Iamia.</title>
        <authorList>
            <person name="He Y."/>
            <person name="Tian X."/>
        </authorList>
    </citation>
    <scope>NUCLEOTIDE SEQUENCE</scope>
    <source>
        <strain evidence="7">DSM 19957</strain>
    </source>
</reference>
<evidence type="ECO:0000313" key="7">
    <source>
        <dbReference type="EMBL" id="WCO65247.1"/>
    </source>
</evidence>
<evidence type="ECO:0000256" key="2">
    <source>
        <dbReference type="ARBA" id="ARBA00005582"/>
    </source>
</evidence>
<feature type="domain" description="Nudix hydrolase" evidence="6">
    <location>
        <begin position="10"/>
        <end position="141"/>
    </location>
</feature>
<evidence type="ECO:0000313" key="8">
    <source>
        <dbReference type="Proteomes" id="UP001216390"/>
    </source>
</evidence>
<name>A0AAE9Y3E4_9ACTN</name>
<dbReference type="AlphaFoldDB" id="A0AAE9Y3E4"/>
<evidence type="ECO:0000256" key="5">
    <source>
        <dbReference type="RuleBase" id="RU003476"/>
    </source>
</evidence>
<evidence type="ECO:0000256" key="1">
    <source>
        <dbReference type="ARBA" id="ARBA00001946"/>
    </source>
</evidence>
<dbReference type="InterPro" id="IPR015797">
    <property type="entry name" value="NUDIX_hydrolase-like_dom_sf"/>
</dbReference>
<sequence length="171" mass="18276">MAPPPDARTPRRWLVGGGIVTSEAGVLLVQNRRRDGRLDWSPPGGVIDPGETLLGGLTREVAEETGLVVSAWEGPAYEIRAVAPDMGWELTVEAHVAVEVSGALGAEDPDGIVVDARYLAVDECPTLLDAAPRWVAEPLLDWLSDRAAAPRTYAYRVDGTLAGADLRVTRL</sequence>
<dbReference type="PANTHER" id="PTHR43046:SF12">
    <property type="entry name" value="GDP-MANNOSE MANNOSYL HYDROLASE"/>
    <property type="match status" value="1"/>
</dbReference>
<dbReference type="PANTHER" id="PTHR43046">
    <property type="entry name" value="GDP-MANNOSE MANNOSYL HYDROLASE"/>
    <property type="match status" value="1"/>
</dbReference>
<comment type="similarity">
    <text evidence="2 5">Belongs to the Nudix hydrolase family.</text>
</comment>
<keyword evidence="3 5" id="KW-0378">Hydrolase</keyword>
<dbReference type="InterPro" id="IPR000086">
    <property type="entry name" value="NUDIX_hydrolase_dom"/>
</dbReference>
<keyword evidence="4" id="KW-0460">Magnesium</keyword>
<dbReference type="SUPFAM" id="SSF55811">
    <property type="entry name" value="Nudix"/>
    <property type="match status" value="1"/>
</dbReference>
<dbReference type="Gene3D" id="3.90.79.10">
    <property type="entry name" value="Nucleoside Triphosphate Pyrophosphohydrolase"/>
    <property type="match status" value="1"/>
</dbReference>
<dbReference type="Pfam" id="PF00293">
    <property type="entry name" value="NUDIX"/>
    <property type="match status" value="1"/>
</dbReference>
<dbReference type="RefSeq" id="WP_272734772.1">
    <property type="nucleotide sequence ID" value="NZ_CP116942.1"/>
</dbReference>
<dbReference type="PROSITE" id="PS00893">
    <property type="entry name" value="NUDIX_BOX"/>
    <property type="match status" value="1"/>
</dbReference>
<proteinExistence type="inferred from homology"/>
<keyword evidence="8" id="KW-1185">Reference proteome</keyword>
<dbReference type="KEGG" id="ima:PO878_12130"/>
<evidence type="ECO:0000259" key="6">
    <source>
        <dbReference type="PROSITE" id="PS51462"/>
    </source>
</evidence>
<dbReference type="GO" id="GO:0016787">
    <property type="term" value="F:hydrolase activity"/>
    <property type="evidence" value="ECO:0007669"/>
    <property type="project" value="UniProtKB-KW"/>
</dbReference>
<organism evidence="7 8">
    <name type="scientific">Iamia majanohamensis</name>
    <dbReference type="NCBI Taxonomy" id="467976"/>
    <lineage>
        <taxon>Bacteria</taxon>
        <taxon>Bacillati</taxon>
        <taxon>Actinomycetota</taxon>
        <taxon>Acidimicrobiia</taxon>
        <taxon>Acidimicrobiales</taxon>
        <taxon>Iamiaceae</taxon>
        <taxon>Iamia</taxon>
    </lineage>
</organism>
<dbReference type="CDD" id="cd02883">
    <property type="entry name" value="NUDIX_Hydrolase"/>
    <property type="match status" value="1"/>
</dbReference>
<dbReference type="PROSITE" id="PS51462">
    <property type="entry name" value="NUDIX"/>
    <property type="match status" value="1"/>
</dbReference>
<dbReference type="PRINTS" id="PR00502">
    <property type="entry name" value="NUDIXFAMILY"/>
</dbReference>
<evidence type="ECO:0000256" key="4">
    <source>
        <dbReference type="ARBA" id="ARBA00022842"/>
    </source>
</evidence>